<keyword evidence="5 8" id="KW-0418">Kinase</keyword>
<keyword evidence="6" id="KW-1133">Transmembrane helix</keyword>
<dbReference type="InterPro" id="IPR005467">
    <property type="entry name" value="His_kinase_dom"/>
</dbReference>
<dbReference type="GeneID" id="29906861"/>
<dbReference type="SMART" id="SM00387">
    <property type="entry name" value="HATPase_c"/>
    <property type="match status" value="1"/>
</dbReference>
<keyword evidence="6" id="KW-0812">Transmembrane</keyword>
<evidence type="ECO:0000259" key="7">
    <source>
        <dbReference type="PROSITE" id="PS50109"/>
    </source>
</evidence>
<dbReference type="GO" id="GO:0009927">
    <property type="term" value="F:histidine phosphotransfer kinase activity"/>
    <property type="evidence" value="ECO:0007669"/>
    <property type="project" value="TreeGrafter"/>
</dbReference>
<dbReference type="Proteomes" id="UP000595237">
    <property type="component" value="Chromosome"/>
</dbReference>
<feature type="transmembrane region" description="Helical" evidence="6">
    <location>
        <begin position="175"/>
        <end position="196"/>
    </location>
</feature>
<evidence type="ECO:0000256" key="2">
    <source>
        <dbReference type="ARBA" id="ARBA00012438"/>
    </source>
</evidence>
<dbReference type="STRING" id="614.XJ20_22170"/>
<evidence type="ECO:0000256" key="1">
    <source>
        <dbReference type="ARBA" id="ARBA00000085"/>
    </source>
</evidence>
<dbReference type="Pfam" id="PF02518">
    <property type="entry name" value="HATPase_c"/>
    <property type="match status" value="1"/>
</dbReference>
<reference evidence="8 10" key="1">
    <citation type="submission" date="2018-11" db="EMBL/GenBank/DDBJ databases">
        <title>The first complete genome of Serratia liquefaciens isolated from metalophyte plant revel distinctness adaptive mechanisms in an extreme habitat.</title>
        <authorList>
            <person name="Caneschi W.L."/>
            <person name="Sanchez A.B."/>
            <person name="Felestrino E.B."/>
            <person name="Assis R.A.B."/>
            <person name="Lemes C.G.C."/>
            <person name="Cordeiro I.F."/>
            <person name="Fonseca N.P."/>
            <person name="Villa M."/>
            <person name="Vieira I.T."/>
            <person name="Moraes L.A."/>
            <person name="Kamino L.H.Y."/>
            <person name="do Carmo F."/>
            <person name="Garcia C.M."/>
            <person name="Almeida N.F."/>
            <person name="Silva R.S."/>
            <person name="Ferro J.A."/>
            <person name="Ferro M.I.T."/>
            <person name="Varani A.M."/>
            <person name="Ferreira R.M."/>
            <person name="dos Santos V.L."/>
            <person name="Silva U.C."/>
            <person name="Setubal J.C."/>
            <person name="Moreira L.M."/>
        </authorList>
    </citation>
    <scope>NUCLEOTIDE SEQUENCE [LARGE SCALE GENOMIC DNA]</scope>
    <source>
        <strain evidence="8 10">FG3</strain>
    </source>
</reference>
<evidence type="ECO:0000313" key="8">
    <source>
        <dbReference type="EMBL" id="QDL34323.1"/>
    </source>
</evidence>
<dbReference type="InterPro" id="IPR004358">
    <property type="entry name" value="Sig_transdc_His_kin-like_C"/>
</dbReference>
<dbReference type="InterPro" id="IPR003594">
    <property type="entry name" value="HATPase_dom"/>
</dbReference>
<dbReference type="GO" id="GO:0000155">
    <property type="term" value="F:phosphorelay sensor kinase activity"/>
    <property type="evidence" value="ECO:0007669"/>
    <property type="project" value="TreeGrafter"/>
</dbReference>
<dbReference type="AlphaFoldDB" id="A0A515D1Q4"/>
<dbReference type="InterPro" id="IPR036890">
    <property type="entry name" value="HATPase_C_sf"/>
</dbReference>
<keyword evidence="4" id="KW-0808">Transferase</keyword>
<dbReference type="PRINTS" id="PR00344">
    <property type="entry name" value="BCTRLSENSOR"/>
</dbReference>
<evidence type="ECO:0000256" key="6">
    <source>
        <dbReference type="SAM" id="Phobius"/>
    </source>
</evidence>
<comment type="catalytic activity">
    <reaction evidence="1">
        <text>ATP + protein L-histidine = ADP + protein N-phospho-L-histidine.</text>
        <dbReference type="EC" id="2.7.13.3"/>
    </reaction>
</comment>
<organism evidence="8 10">
    <name type="scientific">Serratia liquefaciens</name>
    <dbReference type="NCBI Taxonomy" id="614"/>
    <lineage>
        <taxon>Bacteria</taxon>
        <taxon>Pseudomonadati</taxon>
        <taxon>Pseudomonadota</taxon>
        <taxon>Gammaproteobacteria</taxon>
        <taxon>Enterobacterales</taxon>
        <taxon>Yersiniaceae</taxon>
        <taxon>Serratia</taxon>
    </lineage>
</organism>
<dbReference type="EC" id="2.7.13.3" evidence="2"/>
<evidence type="ECO:0000256" key="5">
    <source>
        <dbReference type="ARBA" id="ARBA00022777"/>
    </source>
</evidence>
<keyword evidence="6" id="KW-0472">Membrane</keyword>
<evidence type="ECO:0000256" key="3">
    <source>
        <dbReference type="ARBA" id="ARBA00022553"/>
    </source>
</evidence>
<keyword evidence="11" id="KW-1185">Reference proteome</keyword>
<name>A0A515D1Q4_SERLI</name>
<proteinExistence type="predicted"/>
<sequence length="430" mass="48728">MSKKFIGTLVALVAVLVLLVLLIATNFGNVKERYKQIEPNLDNYSVAEILFLSFERTKTALLLGDEDNYDAFMLKKKIFASKIAILEGRSTFSDAFYYDEEFIKTIAVLKQQYAELDQLSVELLNGTKTRADILSFMDEMEITLVDIQEIIYKIQIRNFTEVKDIIKDNSGKAELFAIISLVLIFLMMFLILKHAFSLKEIVKNKNIFISSIYHEIAGSTQAIVIAADIMEHELVQDELKKEARLISHHGNKIAEQTREVMDYSRLEMGEVKVNDSLFSLNEVVDDAVAAVGGDGRNKFIVRYSSYSGEVHSDKYKLYRIIVNLLGNADKYTHCGLVILNVKVCHGRLYLLVKDNGIGFNVKNINRLYKAFNQGVERETRQGLGLGLTIIKNYVTRMKGTLRVKSVEGKGSSFLICLPIKSVEKQMGKQQ</sequence>
<gene>
    <name evidence="8" type="ORF">EGO53_22145</name>
    <name evidence="9" type="ORF">I6I38_22770</name>
</gene>
<keyword evidence="3" id="KW-0597">Phosphoprotein</keyword>
<evidence type="ECO:0000313" key="10">
    <source>
        <dbReference type="Proteomes" id="UP000317572"/>
    </source>
</evidence>
<evidence type="ECO:0000256" key="4">
    <source>
        <dbReference type="ARBA" id="ARBA00022679"/>
    </source>
</evidence>
<feature type="domain" description="Histidine kinase" evidence="7">
    <location>
        <begin position="211"/>
        <end position="421"/>
    </location>
</feature>
<dbReference type="PANTHER" id="PTHR43047">
    <property type="entry name" value="TWO-COMPONENT HISTIDINE PROTEIN KINASE"/>
    <property type="match status" value="1"/>
</dbReference>
<dbReference type="Gene3D" id="3.30.565.10">
    <property type="entry name" value="Histidine kinase-like ATPase, C-terminal domain"/>
    <property type="match status" value="1"/>
</dbReference>
<dbReference type="EMBL" id="CP033893">
    <property type="protein sequence ID" value="QDL34323.1"/>
    <property type="molecule type" value="Genomic_DNA"/>
</dbReference>
<evidence type="ECO:0000313" key="9">
    <source>
        <dbReference type="EMBL" id="QQU55067.1"/>
    </source>
</evidence>
<accession>A0A515D1Q4</accession>
<reference evidence="9 11" key="2">
    <citation type="submission" date="2021-01" db="EMBL/GenBank/DDBJ databases">
        <title>FDA dAtabase for Regulatory Grade micrObial Sequences (FDA-ARGOS): Supporting development and validation of Infectious Disease Dx tests.</title>
        <authorList>
            <person name="Blissenbach B."/>
            <person name="Krut O."/>
            <person name="Tallon L."/>
            <person name="Sadzewicz L."/>
            <person name="Zhao X."/>
            <person name="Boylan J."/>
            <person name="Ott S."/>
            <person name="Bowen H."/>
            <person name="Vavikolanu K."/>
            <person name="Mehta A."/>
            <person name="Aluvathingal J."/>
            <person name="Nadendla S."/>
            <person name="Yan Y."/>
            <person name="Sichtig H."/>
        </authorList>
    </citation>
    <scope>NUCLEOTIDE SEQUENCE [LARGE SCALE GENOMIC DNA]</scope>
    <source>
        <strain evidence="9 11">FDAARGOS_1081</strain>
    </source>
</reference>
<dbReference type="Proteomes" id="UP000317572">
    <property type="component" value="Chromosome"/>
</dbReference>
<dbReference type="RefSeq" id="WP_020828740.1">
    <property type="nucleotide sequence ID" value="NZ_CAMFJW010000017.1"/>
</dbReference>
<dbReference type="SUPFAM" id="SSF55874">
    <property type="entry name" value="ATPase domain of HSP90 chaperone/DNA topoisomerase II/histidine kinase"/>
    <property type="match status" value="1"/>
</dbReference>
<dbReference type="PANTHER" id="PTHR43047:SF72">
    <property type="entry name" value="OSMOSENSING HISTIDINE PROTEIN KINASE SLN1"/>
    <property type="match status" value="1"/>
</dbReference>
<evidence type="ECO:0000313" key="11">
    <source>
        <dbReference type="Proteomes" id="UP000595237"/>
    </source>
</evidence>
<dbReference type="EMBL" id="CP068148">
    <property type="protein sequence ID" value="QQU55067.1"/>
    <property type="molecule type" value="Genomic_DNA"/>
</dbReference>
<protein>
    <recommendedName>
        <fullName evidence="2">histidine kinase</fullName>
        <ecNumber evidence="2">2.7.13.3</ecNumber>
    </recommendedName>
</protein>
<dbReference type="PROSITE" id="PS50109">
    <property type="entry name" value="HIS_KIN"/>
    <property type="match status" value="1"/>
</dbReference>
<dbReference type="GO" id="GO:0005886">
    <property type="term" value="C:plasma membrane"/>
    <property type="evidence" value="ECO:0007669"/>
    <property type="project" value="TreeGrafter"/>
</dbReference>